<evidence type="ECO:0000256" key="1">
    <source>
        <dbReference type="SAM" id="Coils"/>
    </source>
</evidence>
<accession>A0AAD1UKR0</accession>
<dbReference type="SMART" id="SM00312">
    <property type="entry name" value="PX"/>
    <property type="match status" value="1"/>
</dbReference>
<feature type="compositionally biased region" description="Basic and acidic residues" evidence="2">
    <location>
        <begin position="242"/>
        <end position="258"/>
    </location>
</feature>
<dbReference type="Gene3D" id="3.30.1520.10">
    <property type="entry name" value="Phox-like domain"/>
    <property type="match status" value="1"/>
</dbReference>
<organism evidence="4 5">
    <name type="scientific">Euplotes crassus</name>
    <dbReference type="NCBI Taxonomy" id="5936"/>
    <lineage>
        <taxon>Eukaryota</taxon>
        <taxon>Sar</taxon>
        <taxon>Alveolata</taxon>
        <taxon>Ciliophora</taxon>
        <taxon>Intramacronucleata</taxon>
        <taxon>Spirotrichea</taxon>
        <taxon>Hypotrichia</taxon>
        <taxon>Euplotida</taxon>
        <taxon>Euplotidae</taxon>
        <taxon>Moneuplotes</taxon>
    </lineage>
</organism>
<dbReference type="Pfam" id="PF00787">
    <property type="entry name" value="PX"/>
    <property type="match status" value="1"/>
</dbReference>
<evidence type="ECO:0000313" key="4">
    <source>
        <dbReference type="EMBL" id="CAI2370619.1"/>
    </source>
</evidence>
<sequence length="415" mass="47996">MSGIEEDKHVDEKKIPKSNISIENPQWIGDALTGYRSFEVLSEIGKDNQKVIRRYSNFVAFRNKLVTQYPFCIIPIVPEKSYTEKVTSDDSEETKKRMRGFERFLNTIKDHPELKYSSELHKFLTETNYSIDTTCTDIATLEENTLTVTKYVYSWWDTIKSTVTGSSASTEPRATDEIDYKYQSYLQKSQNLLDFVEKLYQNSVSMQKLLNDEYENTRNIGEAMGQLKTSITELDGIKDIQSDSKFQDHNNEEEKKESSNPSIAESNNPDNMNQSITNMNQENKNDINRVIISIEEGISILTSMIDAIERRSRYKLSIQTLSEEISVLTQFSYSNLGGEEKTREKELKNKKKEQIKKQLERIDKNLETEIEASVGMIERKAQAYISKLVDARKVHLQIQKNKWSSISSKYSFTKA</sequence>
<dbReference type="GO" id="GO:0035091">
    <property type="term" value="F:phosphatidylinositol binding"/>
    <property type="evidence" value="ECO:0007669"/>
    <property type="project" value="InterPro"/>
</dbReference>
<dbReference type="GO" id="GO:0005768">
    <property type="term" value="C:endosome"/>
    <property type="evidence" value="ECO:0007669"/>
    <property type="project" value="TreeGrafter"/>
</dbReference>
<feature type="compositionally biased region" description="Polar residues" evidence="2">
    <location>
        <begin position="261"/>
        <end position="278"/>
    </location>
</feature>
<dbReference type="Proteomes" id="UP001295684">
    <property type="component" value="Unassembled WGS sequence"/>
</dbReference>
<comment type="caution">
    <text evidence="4">The sequence shown here is derived from an EMBL/GenBank/DDBJ whole genome shotgun (WGS) entry which is preliminary data.</text>
</comment>
<reference evidence="4" key="1">
    <citation type="submission" date="2023-07" db="EMBL/GenBank/DDBJ databases">
        <authorList>
            <consortium name="AG Swart"/>
            <person name="Singh M."/>
            <person name="Singh A."/>
            <person name="Seah K."/>
            <person name="Emmerich C."/>
        </authorList>
    </citation>
    <scope>NUCLEOTIDE SEQUENCE</scope>
    <source>
        <strain evidence="4">DP1</strain>
    </source>
</reference>
<dbReference type="AlphaFoldDB" id="A0AAD1UKR0"/>
<evidence type="ECO:0000256" key="2">
    <source>
        <dbReference type="SAM" id="MobiDB-lite"/>
    </source>
</evidence>
<dbReference type="PANTHER" id="PTHR10555">
    <property type="entry name" value="SORTING NEXIN"/>
    <property type="match status" value="1"/>
</dbReference>
<feature type="domain" description="PX" evidence="3">
    <location>
        <begin position="16"/>
        <end position="131"/>
    </location>
</feature>
<evidence type="ECO:0000313" key="5">
    <source>
        <dbReference type="Proteomes" id="UP001295684"/>
    </source>
</evidence>
<feature type="region of interest" description="Disordered" evidence="2">
    <location>
        <begin position="242"/>
        <end position="278"/>
    </location>
</feature>
<name>A0AAD1UKR0_EUPCR</name>
<dbReference type="InterPro" id="IPR001683">
    <property type="entry name" value="PX_dom"/>
</dbReference>
<gene>
    <name evidence="4" type="ORF">ECRASSUSDP1_LOCUS11936</name>
</gene>
<dbReference type="EMBL" id="CAMPGE010011811">
    <property type="protein sequence ID" value="CAI2370619.1"/>
    <property type="molecule type" value="Genomic_DNA"/>
</dbReference>
<keyword evidence="1" id="KW-0175">Coiled coil</keyword>
<dbReference type="SUPFAM" id="SSF64268">
    <property type="entry name" value="PX domain"/>
    <property type="match status" value="1"/>
</dbReference>
<dbReference type="PROSITE" id="PS50195">
    <property type="entry name" value="PX"/>
    <property type="match status" value="1"/>
</dbReference>
<dbReference type="PANTHER" id="PTHR10555:SF170">
    <property type="entry name" value="FI18122P1"/>
    <property type="match status" value="1"/>
</dbReference>
<keyword evidence="5" id="KW-1185">Reference proteome</keyword>
<protein>
    <recommendedName>
        <fullName evidence="3">PX domain-containing protein</fullName>
    </recommendedName>
</protein>
<evidence type="ECO:0000259" key="3">
    <source>
        <dbReference type="PROSITE" id="PS50195"/>
    </source>
</evidence>
<dbReference type="InterPro" id="IPR036871">
    <property type="entry name" value="PX_dom_sf"/>
</dbReference>
<proteinExistence type="predicted"/>
<feature type="coiled-coil region" evidence="1">
    <location>
        <begin position="345"/>
        <end position="372"/>
    </location>
</feature>